<dbReference type="PROSITE" id="PS51464">
    <property type="entry name" value="SIS"/>
    <property type="match status" value="2"/>
</dbReference>
<evidence type="ECO:0000256" key="10">
    <source>
        <dbReference type="HAMAP-Rule" id="MF_00164"/>
    </source>
</evidence>
<keyword evidence="6 10" id="KW-0032">Aminotransferase</keyword>
<evidence type="ECO:0000256" key="4">
    <source>
        <dbReference type="ARBA" id="ARBA00016090"/>
    </source>
</evidence>
<dbReference type="InterPro" id="IPR035490">
    <property type="entry name" value="GlmS/FrlB_SIS"/>
</dbReference>
<feature type="active site" description="For Fru-6P isomerization activity" evidence="10">
    <location>
        <position position="607"/>
    </location>
</feature>
<organism evidence="13 14">
    <name type="scientific">Candidatus Komeilibacteria bacterium RIFCSPLOWO2_02_FULL_48_11</name>
    <dbReference type="NCBI Taxonomy" id="1798553"/>
    <lineage>
        <taxon>Bacteria</taxon>
        <taxon>Candidatus Komeiliibacteriota</taxon>
    </lineage>
</organism>
<evidence type="ECO:0000256" key="7">
    <source>
        <dbReference type="ARBA" id="ARBA00022679"/>
    </source>
</evidence>
<comment type="subcellular location">
    <subcellularLocation>
        <location evidence="2 10">Cytoplasm</location>
    </subcellularLocation>
</comment>
<dbReference type="InterPro" id="IPR005855">
    <property type="entry name" value="GFAT"/>
</dbReference>
<evidence type="ECO:0000259" key="11">
    <source>
        <dbReference type="PROSITE" id="PS51278"/>
    </source>
</evidence>
<keyword evidence="9" id="KW-0315">Glutamine amidotransferase</keyword>
<dbReference type="InterPro" id="IPR001347">
    <property type="entry name" value="SIS_dom"/>
</dbReference>
<feature type="domain" description="SIS" evidence="12">
    <location>
        <begin position="461"/>
        <end position="602"/>
    </location>
</feature>
<evidence type="ECO:0000313" key="13">
    <source>
        <dbReference type="EMBL" id="OGY90877.1"/>
    </source>
</evidence>
<dbReference type="InterPro" id="IPR046348">
    <property type="entry name" value="SIS_dom_sf"/>
</dbReference>
<evidence type="ECO:0000256" key="9">
    <source>
        <dbReference type="ARBA" id="ARBA00022962"/>
    </source>
</evidence>
<dbReference type="Gene3D" id="3.40.50.10490">
    <property type="entry name" value="Glucose-6-phosphate isomerase like protein, domain 1"/>
    <property type="match status" value="2"/>
</dbReference>
<dbReference type="SUPFAM" id="SSF53697">
    <property type="entry name" value="SIS domain"/>
    <property type="match status" value="1"/>
</dbReference>
<dbReference type="HAMAP" id="MF_00164">
    <property type="entry name" value="GlmS"/>
    <property type="match status" value="1"/>
</dbReference>
<dbReference type="InterPro" id="IPR029055">
    <property type="entry name" value="Ntn_hydrolases_N"/>
</dbReference>
<comment type="catalytic activity">
    <reaction evidence="1 10">
        <text>D-fructose 6-phosphate + L-glutamine = D-glucosamine 6-phosphate + L-glutamate</text>
        <dbReference type="Rhea" id="RHEA:13237"/>
        <dbReference type="ChEBI" id="CHEBI:29985"/>
        <dbReference type="ChEBI" id="CHEBI:58359"/>
        <dbReference type="ChEBI" id="CHEBI:58725"/>
        <dbReference type="ChEBI" id="CHEBI:61527"/>
        <dbReference type="EC" id="2.6.1.16"/>
    </reaction>
</comment>
<name>A0A1G2BRN0_9BACT</name>
<dbReference type="CDD" id="cd05009">
    <property type="entry name" value="SIS_GlmS_GlmD_2"/>
    <property type="match status" value="1"/>
</dbReference>
<dbReference type="InterPro" id="IPR035466">
    <property type="entry name" value="GlmS/AgaS_SIS"/>
</dbReference>
<comment type="caution">
    <text evidence="13">The sequence shown here is derived from an EMBL/GenBank/DDBJ whole genome shotgun (WGS) entry which is preliminary data.</text>
</comment>
<dbReference type="PANTHER" id="PTHR10937">
    <property type="entry name" value="GLUCOSAMINE--FRUCTOSE-6-PHOSPHATE AMINOTRANSFERASE, ISOMERIZING"/>
    <property type="match status" value="1"/>
</dbReference>
<dbReference type="GO" id="GO:0006002">
    <property type="term" value="P:fructose 6-phosphate metabolic process"/>
    <property type="evidence" value="ECO:0007669"/>
    <property type="project" value="TreeGrafter"/>
</dbReference>
<feature type="active site" description="Nucleophile; for GATase activity" evidence="10">
    <location>
        <position position="2"/>
    </location>
</feature>
<dbReference type="GO" id="GO:0006047">
    <property type="term" value="P:UDP-N-acetylglucosamine metabolic process"/>
    <property type="evidence" value="ECO:0007669"/>
    <property type="project" value="TreeGrafter"/>
</dbReference>
<feature type="initiator methionine" description="Removed" evidence="10">
    <location>
        <position position="1"/>
    </location>
</feature>
<keyword evidence="7 10" id="KW-0808">Transferase</keyword>
<evidence type="ECO:0000256" key="1">
    <source>
        <dbReference type="ARBA" id="ARBA00001031"/>
    </source>
</evidence>
<evidence type="ECO:0000256" key="8">
    <source>
        <dbReference type="ARBA" id="ARBA00022737"/>
    </source>
</evidence>
<dbReference type="Pfam" id="PF13522">
    <property type="entry name" value="GATase_6"/>
    <property type="match status" value="1"/>
</dbReference>
<comment type="subunit">
    <text evidence="10">Homodimer.</text>
</comment>
<evidence type="ECO:0000313" key="14">
    <source>
        <dbReference type="Proteomes" id="UP000178109"/>
    </source>
</evidence>
<gene>
    <name evidence="10" type="primary">glmS</name>
    <name evidence="13" type="ORF">A3H70_03995</name>
</gene>
<feature type="domain" description="Glutamine amidotransferase type-2" evidence="11">
    <location>
        <begin position="2"/>
        <end position="219"/>
    </location>
</feature>
<dbReference type="NCBIfam" id="NF001484">
    <property type="entry name" value="PRK00331.1"/>
    <property type="match status" value="1"/>
</dbReference>
<dbReference type="Gene3D" id="3.60.20.10">
    <property type="entry name" value="Glutamine Phosphoribosylpyrophosphate, subunit 1, domain 1"/>
    <property type="match status" value="1"/>
</dbReference>
<dbReference type="PROSITE" id="PS51278">
    <property type="entry name" value="GATASE_TYPE_2"/>
    <property type="match status" value="1"/>
</dbReference>
<accession>A0A1G2BRN0</accession>
<feature type="domain" description="SIS" evidence="12">
    <location>
        <begin position="289"/>
        <end position="429"/>
    </location>
</feature>
<dbReference type="NCBIfam" id="TIGR01135">
    <property type="entry name" value="glmS"/>
    <property type="match status" value="1"/>
</dbReference>
<dbReference type="GO" id="GO:0005975">
    <property type="term" value="P:carbohydrate metabolic process"/>
    <property type="evidence" value="ECO:0007669"/>
    <property type="project" value="UniProtKB-UniRule"/>
</dbReference>
<keyword evidence="8" id="KW-0677">Repeat</keyword>
<dbReference type="Pfam" id="PF01380">
    <property type="entry name" value="SIS"/>
    <property type="match status" value="2"/>
</dbReference>
<dbReference type="FunFam" id="3.40.50.10490:FF:000001">
    <property type="entry name" value="Glutamine--fructose-6-phosphate aminotransferase [isomerizing]"/>
    <property type="match status" value="1"/>
</dbReference>
<dbReference type="GO" id="GO:0004360">
    <property type="term" value="F:glutamine-fructose-6-phosphate transaminase (isomerizing) activity"/>
    <property type="evidence" value="ECO:0007669"/>
    <property type="project" value="UniProtKB-UniRule"/>
</dbReference>
<dbReference type="GO" id="GO:0046349">
    <property type="term" value="P:amino sugar biosynthetic process"/>
    <property type="evidence" value="ECO:0007669"/>
    <property type="project" value="UniProtKB-ARBA"/>
</dbReference>
<dbReference type="SUPFAM" id="SSF56235">
    <property type="entry name" value="N-terminal nucleophile aminohydrolases (Ntn hydrolases)"/>
    <property type="match status" value="1"/>
</dbReference>
<comment type="function">
    <text evidence="10">Catalyzes the first step in hexosamine metabolism, converting fructose-6P into glucosamine-6P using glutamine as a nitrogen source.</text>
</comment>
<dbReference type="InterPro" id="IPR017932">
    <property type="entry name" value="GATase_2_dom"/>
</dbReference>
<dbReference type="InterPro" id="IPR047084">
    <property type="entry name" value="GFAT_N"/>
</dbReference>
<dbReference type="FunFam" id="3.60.20.10:FF:000006">
    <property type="entry name" value="Glutamine--fructose-6-phosphate aminotransferase [isomerizing]"/>
    <property type="match status" value="1"/>
</dbReference>
<dbReference type="GO" id="GO:0006487">
    <property type="term" value="P:protein N-linked glycosylation"/>
    <property type="evidence" value="ECO:0007669"/>
    <property type="project" value="TreeGrafter"/>
</dbReference>
<dbReference type="EMBL" id="MHKO01000059">
    <property type="protein sequence ID" value="OGY90877.1"/>
    <property type="molecule type" value="Genomic_DNA"/>
</dbReference>
<evidence type="ECO:0000256" key="6">
    <source>
        <dbReference type="ARBA" id="ARBA00022576"/>
    </source>
</evidence>
<evidence type="ECO:0000256" key="3">
    <source>
        <dbReference type="ARBA" id="ARBA00012916"/>
    </source>
</evidence>
<evidence type="ECO:0000256" key="2">
    <source>
        <dbReference type="ARBA" id="ARBA00004496"/>
    </source>
</evidence>
<dbReference type="AlphaFoldDB" id="A0A1G2BRN0"/>
<evidence type="ECO:0000259" key="12">
    <source>
        <dbReference type="PROSITE" id="PS51464"/>
    </source>
</evidence>
<dbReference type="Proteomes" id="UP000178109">
    <property type="component" value="Unassembled WGS sequence"/>
</dbReference>
<dbReference type="CDD" id="cd05008">
    <property type="entry name" value="SIS_GlmS_GlmD_1"/>
    <property type="match status" value="1"/>
</dbReference>
<sequence>MCGIVGCIGTKKAKPILLDGLRRLEYRGYDSAGLAVWDGQTVNLAKTKGRVADLAELVREQALAGTVGIAHTRWATHGEPSAKNAHPQTDEDKNVFVVHNGIVENYKPLKQKLEQLGHCFQSETDTEVLAHLVEHFLKQGADLEHAVKQALRRVRGTYAVLVMAASEPDTLIAARFSSPLRIGMADGQIIVASDPSAILSHTTQVITLSDGEVATINRGGYTITNITNDEVINKDVDAIEWDVSAINKGAFEHFMLKEIFEQPETLQNSFRGRLDPESGLAVLGGLESVAEQLRRIKRIHIVACGTAYHAGLIGEYMLEEYAGIPVEVGIGSEFRYRNAVLDPENDVVLVISQSGETADTLAAVREAKEKGVLSLGIVNVVGSTIAQETKAGVYNHAGPEIGVASTKVFVSQLAVLALLTIFLGRQRQMSLVVGKRIAQALAALPEQIQAILNQSEAIKKMARAYSGYKDFFYLGRKYNFPIAIEGALKLKEITYRHAEGGPSGELKHGPLAMIDESFPTVFICPQDSVYDKNVSNMEEVRARHGRIIAVATEGNGEVKSLAQDVIYIPKTLEMLTPILSVVPLQLFAYHMARELGLDIDKPRNIAKSATVE</sequence>
<dbReference type="CDD" id="cd00714">
    <property type="entry name" value="GFAT"/>
    <property type="match status" value="1"/>
</dbReference>
<dbReference type="PANTHER" id="PTHR10937:SF0">
    <property type="entry name" value="GLUTAMINE--FRUCTOSE-6-PHOSPHATE TRANSAMINASE (ISOMERIZING)"/>
    <property type="match status" value="1"/>
</dbReference>
<proteinExistence type="inferred from homology"/>
<dbReference type="GO" id="GO:0097367">
    <property type="term" value="F:carbohydrate derivative binding"/>
    <property type="evidence" value="ECO:0007669"/>
    <property type="project" value="InterPro"/>
</dbReference>
<evidence type="ECO:0000256" key="5">
    <source>
        <dbReference type="ARBA" id="ARBA00022490"/>
    </source>
</evidence>
<dbReference type="FunFam" id="3.40.50.10490:FF:000002">
    <property type="entry name" value="Glutamine--fructose-6-phosphate aminotransferase [isomerizing]"/>
    <property type="match status" value="1"/>
</dbReference>
<dbReference type="GO" id="GO:0005829">
    <property type="term" value="C:cytosol"/>
    <property type="evidence" value="ECO:0007669"/>
    <property type="project" value="TreeGrafter"/>
</dbReference>
<protein>
    <recommendedName>
        <fullName evidence="4 10">Glutamine--fructose-6-phosphate aminotransferase [isomerizing]</fullName>
        <ecNumber evidence="3 10">2.6.1.16</ecNumber>
    </recommendedName>
    <alternativeName>
        <fullName evidence="10">D-fructose-6-phosphate amidotransferase</fullName>
    </alternativeName>
    <alternativeName>
        <fullName evidence="10">GFAT</fullName>
    </alternativeName>
    <alternativeName>
        <fullName evidence="10">Glucosamine-6-phosphate synthase</fullName>
    </alternativeName>
    <alternativeName>
        <fullName evidence="10">Hexosephosphate aminotransferase</fullName>
    </alternativeName>
    <alternativeName>
        <fullName evidence="10">L-glutamine--D-fructose-6-phosphate amidotransferase</fullName>
    </alternativeName>
</protein>
<reference evidence="13 14" key="1">
    <citation type="journal article" date="2016" name="Nat. Commun.">
        <title>Thousands of microbial genomes shed light on interconnected biogeochemical processes in an aquifer system.</title>
        <authorList>
            <person name="Anantharaman K."/>
            <person name="Brown C.T."/>
            <person name="Hug L.A."/>
            <person name="Sharon I."/>
            <person name="Castelle C.J."/>
            <person name="Probst A.J."/>
            <person name="Thomas B.C."/>
            <person name="Singh A."/>
            <person name="Wilkins M.J."/>
            <person name="Karaoz U."/>
            <person name="Brodie E.L."/>
            <person name="Williams K.H."/>
            <person name="Hubbard S.S."/>
            <person name="Banfield J.F."/>
        </authorList>
    </citation>
    <scope>NUCLEOTIDE SEQUENCE [LARGE SCALE GENOMIC DNA]</scope>
</reference>
<keyword evidence="5 10" id="KW-0963">Cytoplasm</keyword>
<dbReference type="STRING" id="1798553.A3H70_03995"/>
<dbReference type="EC" id="2.6.1.16" evidence="3 10"/>